<keyword evidence="3" id="KW-0804">Transcription</keyword>
<dbReference type="RefSeq" id="WP_119339362.1">
    <property type="nucleotide sequence ID" value="NZ_QWKY01000001.1"/>
</dbReference>
<dbReference type="PROSITE" id="PS50042">
    <property type="entry name" value="CNMP_BINDING_3"/>
    <property type="match status" value="1"/>
</dbReference>
<dbReference type="EMBL" id="QWKY01000001">
    <property type="protein sequence ID" value="RIH81017.1"/>
    <property type="molecule type" value="Genomic_DNA"/>
</dbReference>
<keyword evidence="1" id="KW-0805">Transcription regulation</keyword>
<dbReference type="CDD" id="cd00092">
    <property type="entry name" value="HTH_CRP"/>
    <property type="match status" value="1"/>
</dbReference>
<dbReference type="InterPro" id="IPR018490">
    <property type="entry name" value="cNMP-bd_dom_sf"/>
</dbReference>
<feature type="domain" description="Cyclic nucleotide-binding" evidence="4">
    <location>
        <begin position="9"/>
        <end position="129"/>
    </location>
</feature>
<keyword evidence="2" id="KW-0238">DNA-binding</keyword>
<dbReference type="InterPro" id="IPR036388">
    <property type="entry name" value="WH-like_DNA-bd_sf"/>
</dbReference>
<organism evidence="6 7">
    <name type="scientific">Meiothermus hypogaeus</name>
    <dbReference type="NCBI Taxonomy" id="884155"/>
    <lineage>
        <taxon>Bacteria</taxon>
        <taxon>Thermotogati</taxon>
        <taxon>Deinococcota</taxon>
        <taxon>Deinococci</taxon>
        <taxon>Thermales</taxon>
        <taxon>Thermaceae</taxon>
        <taxon>Meiothermus</taxon>
    </lineage>
</organism>
<dbReference type="PANTHER" id="PTHR24567">
    <property type="entry name" value="CRP FAMILY TRANSCRIPTIONAL REGULATORY PROTEIN"/>
    <property type="match status" value="1"/>
</dbReference>
<dbReference type="InterPro" id="IPR036390">
    <property type="entry name" value="WH_DNA-bd_sf"/>
</dbReference>
<dbReference type="SUPFAM" id="SSF51206">
    <property type="entry name" value="cAMP-binding domain-like"/>
    <property type="match status" value="1"/>
</dbReference>
<gene>
    <name evidence="6" type="primary">fnr</name>
    <name evidence="6" type="ORF">Mhypo_00057</name>
</gene>
<evidence type="ECO:0000256" key="3">
    <source>
        <dbReference type="ARBA" id="ARBA00023163"/>
    </source>
</evidence>
<evidence type="ECO:0000256" key="2">
    <source>
        <dbReference type="ARBA" id="ARBA00023125"/>
    </source>
</evidence>
<proteinExistence type="predicted"/>
<evidence type="ECO:0000259" key="5">
    <source>
        <dbReference type="PROSITE" id="PS51063"/>
    </source>
</evidence>
<dbReference type="CDD" id="cd00038">
    <property type="entry name" value="CAP_ED"/>
    <property type="match status" value="1"/>
</dbReference>
<dbReference type="Gene3D" id="1.10.10.10">
    <property type="entry name" value="Winged helix-like DNA-binding domain superfamily/Winged helix DNA-binding domain"/>
    <property type="match status" value="1"/>
</dbReference>
<sequence>MPYLHQPGFLERLSEHERQRLGQICPPRVIQPGELLHREGDTCQSLLILIEGQVKLSRVAGVGQERIVYVAGNGDLLGINFLDQDAIHSTTAVCLSRVMVCPVEKSQMERVSRELPNVPLRLAQVLAERVGQLEAQLEVSSAPAAFRLGRTFAWLAQRFSMPDFSPWRDLPMELKQEDLAAMCGITRVTVTHTLGELRNLGLVKGTRGRYQVNLKALEAWLEGFADGV</sequence>
<evidence type="ECO:0000313" key="6">
    <source>
        <dbReference type="EMBL" id="RIH81017.1"/>
    </source>
</evidence>
<dbReference type="SMART" id="SM00419">
    <property type="entry name" value="HTH_CRP"/>
    <property type="match status" value="1"/>
</dbReference>
<evidence type="ECO:0000313" key="7">
    <source>
        <dbReference type="Proteomes" id="UP000265443"/>
    </source>
</evidence>
<evidence type="ECO:0000256" key="1">
    <source>
        <dbReference type="ARBA" id="ARBA00023015"/>
    </source>
</evidence>
<protein>
    <submittedName>
        <fullName evidence="6">Fumarate and nitrate reduction regulatory protein</fullName>
    </submittedName>
</protein>
<dbReference type="InterPro" id="IPR000595">
    <property type="entry name" value="cNMP-bd_dom"/>
</dbReference>
<comment type="caution">
    <text evidence="6">The sequence shown here is derived from an EMBL/GenBank/DDBJ whole genome shotgun (WGS) entry which is preliminary data.</text>
</comment>
<name>A0ABX9MRN4_9DEIN</name>
<dbReference type="SMART" id="SM00100">
    <property type="entry name" value="cNMP"/>
    <property type="match status" value="1"/>
</dbReference>
<dbReference type="InterPro" id="IPR014710">
    <property type="entry name" value="RmlC-like_jellyroll"/>
</dbReference>
<evidence type="ECO:0000259" key="4">
    <source>
        <dbReference type="PROSITE" id="PS50042"/>
    </source>
</evidence>
<dbReference type="Proteomes" id="UP000265443">
    <property type="component" value="Unassembled WGS sequence"/>
</dbReference>
<accession>A0ABX9MRN4</accession>
<dbReference type="Gene3D" id="2.60.120.10">
    <property type="entry name" value="Jelly Rolls"/>
    <property type="match status" value="1"/>
</dbReference>
<dbReference type="Pfam" id="PF00027">
    <property type="entry name" value="cNMP_binding"/>
    <property type="match status" value="1"/>
</dbReference>
<dbReference type="InterPro" id="IPR012318">
    <property type="entry name" value="HTH_CRP"/>
</dbReference>
<feature type="domain" description="HTH crp-type" evidence="5">
    <location>
        <begin position="140"/>
        <end position="216"/>
    </location>
</feature>
<keyword evidence="7" id="KW-1185">Reference proteome</keyword>
<dbReference type="PANTHER" id="PTHR24567:SF74">
    <property type="entry name" value="HTH-TYPE TRANSCRIPTIONAL REGULATOR ARCR"/>
    <property type="match status" value="1"/>
</dbReference>
<dbReference type="InterPro" id="IPR050397">
    <property type="entry name" value="Env_Response_Regulators"/>
</dbReference>
<dbReference type="SUPFAM" id="SSF46785">
    <property type="entry name" value="Winged helix' DNA-binding domain"/>
    <property type="match status" value="1"/>
</dbReference>
<dbReference type="PROSITE" id="PS51063">
    <property type="entry name" value="HTH_CRP_2"/>
    <property type="match status" value="1"/>
</dbReference>
<reference evidence="6 7" key="1">
    <citation type="submission" date="2018-08" db="EMBL/GenBank/DDBJ databases">
        <title>Meiothermus hypogaeus DSM 23238 genome sequencing project.</title>
        <authorList>
            <person name="Da Costa M.S."/>
            <person name="Albuquerque L."/>
            <person name="Raposo P."/>
            <person name="Froufe H.J.C."/>
            <person name="Barroso C.S."/>
            <person name="Egas C."/>
        </authorList>
    </citation>
    <scope>NUCLEOTIDE SEQUENCE [LARGE SCALE GENOMIC DNA]</scope>
    <source>
        <strain evidence="6 7">DSM 23238</strain>
    </source>
</reference>
<dbReference type="Pfam" id="PF13545">
    <property type="entry name" value="HTH_Crp_2"/>
    <property type="match status" value="1"/>
</dbReference>